<evidence type="ECO:0000256" key="1">
    <source>
        <dbReference type="ARBA" id="ARBA00001946"/>
    </source>
</evidence>
<keyword evidence="6" id="KW-0378">Hydrolase</keyword>
<keyword evidence="3" id="KW-0479">Metal-binding</keyword>
<dbReference type="InterPro" id="IPR051600">
    <property type="entry name" value="Beta-PGM-like"/>
</dbReference>
<dbReference type="EMBL" id="AP018131">
    <property type="protein sequence ID" value="BBA47920.1"/>
    <property type="molecule type" value="Genomic_DNA"/>
</dbReference>
<name>A0A286TD65_BIFBI</name>
<dbReference type="Pfam" id="PF00702">
    <property type="entry name" value="Hydrolase"/>
    <property type="match status" value="1"/>
</dbReference>
<evidence type="ECO:0000256" key="4">
    <source>
        <dbReference type="ARBA" id="ARBA00022842"/>
    </source>
</evidence>
<dbReference type="Gene3D" id="1.10.150.240">
    <property type="entry name" value="Putative phosphatase, domain 2"/>
    <property type="match status" value="1"/>
</dbReference>
<sequence>MDVKNQAASSRSSGIMKTKARLPGMQAYSWRQYKVGLCMSDMLLKAVFWDLDGTLIDSEPYWHEGEMEIAAAHGGYWDEDLAWSCSGTPLDHCAKTMIEHGTNLPPEQIAKAMVDYVAKKEFERVPWTNGVLDVLGSLVDAGIPSVLVTTSPRRLAQNVIDHAPAGAFAGFVCGDDDLPHKPDPAPYLAAAKMLGIETGVAGADGAAALPGIARCVALEDSATGIASAVASGATTIAQLGFNRNAKADGPQCASIDGFAGITAEALNAFIRQRLGS</sequence>
<dbReference type="Proteomes" id="UP000262177">
    <property type="component" value="Chromosome"/>
</dbReference>
<dbReference type="CDD" id="cd07505">
    <property type="entry name" value="HAD_BPGM-like"/>
    <property type="match status" value="1"/>
</dbReference>
<dbReference type="GO" id="GO:0046872">
    <property type="term" value="F:metal ion binding"/>
    <property type="evidence" value="ECO:0007669"/>
    <property type="project" value="UniProtKB-KW"/>
</dbReference>
<evidence type="ECO:0000256" key="2">
    <source>
        <dbReference type="ARBA" id="ARBA00006171"/>
    </source>
</evidence>
<gene>
    <name evidence="6" type="ORF">BBJK_01324</name>
</gene>
<protein>
    <submittedName>
        <fullName evidence="6">Haloacid dehalogenase</fullName>
        <ecNumber evidence="6">3.1.3.18</ecNumber>
    </submittedName>
</protein>
<evidence type="ECO:0000313" key="7">
    <source>
        <dbReference type="Proteomes" id="UP000262177"/>
    </source>
</evidence>
<evidence type="ECO:0000256" key="5">
    <source>
        <dbReference type="ARBA" id="ARBA00023277"/>
    </source>
</evidence>
<keyword evidence="4" id="KW-0460">Magnesium</keyword>
<evidence type="ECO:0000313" key="6">
    <source>
        <dbReference type="EMBL" id="BBA47920.1"/>
    </source>
</evidence>
<dbReference type="InterPro" id="IPR023214">
    <property type="entry name" value="HAD_sf"/>
</dbReference>
<accession>A0A286TD65</accession>
<dbReference type="PANTHER" id="PTHR46193:SF18">
    <property type="entry name" value="HEXITOL PHOSPHATASE B"/>
    <property type="match status" value="1"/>
</dbReference>
<dbReference type="SUPFAM" id="SSF56784">
    <property type="entry name" value="HAD-like"/>
    <property type="match status" value="1"/>
</dbReference>
<keyword evidence="5" id="KW-0119">Carbohydrate metabolism</keyword>
<dbReference type="InterPro" id="IPR036412">
    <property type="entry name" value="HAD-like_sf"/>
</dbReference>
<evidence type="ECO:0000256" key="3">
    <source>
        <dbReference type="ARBA" id="ARBA00022723"/>
    </source>
</evidence>
<comment type="similarity">
    <text evidence="2">Belongs to the HAD-like hydrolase superfamily. CbbY/CbbZ/Gph/YieH family.</text>
</comment>
<dbReference type="Gene3D" id="3.40.50.1000">
    <property type="entry name" value="HAD superfamily/HAD-like"/>
    <property type="match status" value="1"/>
</dbReference>
<dbReference type="GO" id="GO:0008967">
    <property type="term" value="F:phosphoglycolate phosphatase activity"/>
    <property type="evidence" value="ECO:0007669"/>
    <property type="project" value="UniProtKB-EC"/>
</dbReference>
<reference evidence="6 7" key="1">
    <citation type="journal article" date="2017" name="Biosci. Biotechnol. Biochem.">
        <title>Identification and characterization of a sulfoglycosidase from Bifidobacterium bifidum implicated in mucin glycan utilization.</title>
        <authorList>
            <person name="Katoh T."/>
            <person name="Maeshibu T."/>
            <person name="Kikkawa K."/>
            <person name="Gotoh A."/>
            <person name="Tomabechi Y."/>
            <person name="Nakamura M."/>
            <person name="Liao W.-H."/>
            <person name="Yamaguchi M."/>
            <person name="Ashida H."/>
            <person name="Yamamoto K."/>
            <person name="Katayama T."/>
        </authorList>
    </citation>
    <scope>NUCLEOTIDE SEQUENCE [LARGE SCALE GENOMIC DNA]</scope>
    <source>
        <strain evidence="6 7">JCM 7004</strain>
    </source>
</reference>
<proteinExistence type="inferred from homology"/>
<comment type="cofactor">
    <cofactor evidence="1">
        <name>Mg(2+)</name>
        <dbReference type="ChEBI" id="CHEBI:18420"/>
    </cofactor>
</comment>
<dbReference type="EC" id="3.1.3.18" evidence="6"/>
<dbReference type="SFLD" id="SFLDG01129">
    <property type="entry name" value="C1.5:_HAD__Beta-PGM__Phosphata"/>
    <property type="match status" value="1"/>
</dbReference>
<dbReference type="AlphaFoldDB" id="A0A286TD65"/>
<organism evidence="6 7">
    <name type="scientific">Bifidobacterium bifidum LMG 13195</name>
    <dbReference type="NCBI Taxonomy" id="1207542"/>
    <lineage>
        <taxon>Bacteria</taxon>
        <taxon>Bacillati</taxon>
        <taxon>Actinomycetota</taxon>
        <taxon>Actinomycetes</taxon>
        <taxon>Bifidobacteriales</taxon>
        <taxon>Bifidobacteriaceae</taxon>
        <taxon>Bifidobacterium</taxon>
    </lineage>
</organism>
<dbReference type="SFLD" id="SFLDS00003">
    <property type="entry name" value="Haloacid_Dehalogenase"/>
    <property type="match status" value="1"/>
</dbReference>
<dbReference type="InterPro" id="IPR023198">
    <property type="entry name" value="PGP-like_dom2"/>
</dbReference>
<dbReference type="PANTHER" id="PTHR46193">
    <property type="entry name" value="6-PHOSPHOGLUCONATE PHOSPHATASE"/>
    <property type="match status" value="1"/>
</dbReference>